<dbReference type="EMBL" id="CADCTT010000352">
    <property type="protein sequence ID" value="CAA9331145.1"/>
    <property type="molecule type" value="Genomic_DNA"/>
</dbReference>
<feature type="compositionally biased region" description="Low complexity" evidence="1">
    <location>
        <begin position="77"/>
        <end position="88"/>
    </location>
</feature>
<feature type="region of interest" description="Disordered" evidence="1">
    <location>
        <begin position="1"/>
        <end position="105"/>
    </location>
</feature>
<proteinExistence type="predicted"/>
<feature type="non-terminal residue" evidence="2">
    <location>
        <position position="105"/>
    </location>
</feature>
<organism evidence="2">
    <name type="scientific">uncultured Friedmanniella sp</name>
    <dbReference type="NCBI Taxonomy" id="335381"/>
    <lineage>
        <taxon>Bacteria</taxon>
        <taxon>Bacillati</taxon>
        <taxon>Actinomycetota</taxon>
        <taxon>Actinomycetes</taxon>
        <taxon>Propionibacteriales</taxon>
        <taxon>Nocardioidaceae</taxon>
        <taxon>Friedmanniella</taxon>
        <taxon>environmental samples</taxon>
    </lineage>
</organism>
<evidence type="ECO:0000313" key="2">
    <source>
        <dbReference type="EMBL" id="CAA9331145.1"/>
    </source>
</evidence>
<feature type="non-terminal residue" evidence="2">
    <location>
        <position position="1"/>
    </location>
</feature>
<sequence length="105" mass="10349">ERTLGGVAGGGGGELPHQAGRDVAAGLGAEPPSRAAGGRLPAAGHAGGAGGRGALRRRRALRRGLADAGRGGGRGSGAAAPSRLPGGVPDRHRRDRRPPPAHRRV</sequence>
<name>A0A6J4LEN4_9ACTN</name>
<feature type="compositionally biased region" description="Low complexity" evidence="1">
    <location>
        <begin position="32"/>
        <end position="44"/>
    </location>
</feature>
<accession>A0A6J4LEN4</accession>
<protein>
    <submittedName>
        <fullName evidence="2">Uncharacterized protein</fullName>
    </submittedName>
</protein>
<reference evidence="2" key="1">
    <citation type="submission" date="2020-02" db="EMBL/GenBank/DDBJ databases">
        <authorList>
            <person name="Meier V. D."/>
        </authorList>
    </citation>
    <scope>NUCLEOTIDE SEQUENCE</scope>
    <source>
        <strain evidence="2">AVDCRST_MAG61</strain>
    </source>
</reference>
<feature type="compositionally biased region" description="Basic residues" evidence="1">
    <location>
        <begin position="91"/>
        <end position="105"/>
    </location>
</feature>
<dbReference type="AlphaFoldDB" id="A0A6J4LEN4"/>
<feature type="compositionally biased region" description="Gly residues" evidence="1">
    <location>
        <begin position="1"/>
        <end position="14"/>
    </location>
</feature>
<evidence type="ECO:0000256" key="1">
    <source>
        <dbReference type="SAM" id="MobiDB-lite"/>
    </source>
</evidence>
<gene>
    <name evidence="2" type="ORF">AVDCRST_MAG61-2880</name>
</gene>